<dbReference type="AlphaFoldDB" id="A0A1F5T806"/>
<keyword evidence="1" id="KW-1133">Transmembrane helix</keyword>
<protein>
    <submittedName>
        <fullName evidence="2">Uncharacterized protein</fullName>
    </submittedName>
</protein>
<feature type="transmembrane region" description="Helical" evidence="1">
    <location>
        <begin position="52"/>
        <end position="71"/>
    </location>
</feature>
<feature type="transmembrane region" description="Helical" evidence="1">
    <location>
        <begin position="12"/>
        <end position="32"/>
    </location>
</feature>
<comment type="caution">
    <text evidence="2">The sequence shown here is derived from an EMBL/GenBank/DDBJ whole genome shotgun (WGS) entry which is preliminary data.</text>
</comment>
<evidence type="ECO:0000313" key="3">
    <source>
        <dbReference type="Proteomes" id="UP000178656"/>
    </source>
</evidence>
<reference evidence="2 3" key="1">
    <citation type="journal article" date="2016" name="Nat. Commun.">
        <title>Thousands of microbial genomes shed light on interconnected biogeochemical processes in an aquifer system.</title>
        <authorList>
            <person name="Anantharaman K."/>
            <person name="Brown C.T."/>
            <person name="Hug L.A."/>
            <person name="Sharon I."/>
            <person name="Castelle C.J."/>
            <person name="Probst A.J."/>
            <person name="Thomas B.C."/>
            <person name="Singh A."/>
            <person name="Wilkins M.J."/>
            <person name="Karaoz U."/>
            <person name="Brodie E.L."/>
            <person name="Williams K.H."/>
            <person name="Hubbard S.S."/>
            <person name="Banfield J.F."/>
        </authorList>
    </citation>
    <scope>NUCLEOTIDE SEQUENCE [LARGE SCALE GENOMIC DNA]</scope>
</reference>
<dbReference type="EMBL" id="MFGM01000059">
    <property type="protein sequence ID" value="OGF35072.1"/>
    <property type="molecule type" value="Genomic_DNA"/>
</dbReference>
<organism evidence="2 3">
    <name type="scientific">Candidatus Falkowbacteria bacterium RIFOXYC2_FULL_48_21</name>
    <dbReference type="NCBI Taxonomy" id="1798005"/>
    <lineage>
        <taxon>Bacteria</taxon>
        <taxon>Candidatus Falkowiibacteriota</taxon>
    </lineage>
</organism>
<evidence type="ECO:0000256" key="1">
    <source>
        <dbReference type="SAM" id="Phobius"/>
    </source>
</evidence>
<sequence>MKILHDAGNHLLTFVIFTMFILGPLLISADVRAVPIDVERLFTDNALSKINVITKITGFAILCFSMIVFHYRRERDENRKLIQAIGKQGGTP</sequence>
<evidence type="ECO:0000313" key="2">
    <source>
        <dbReference type="EMBL" id="OGF35072.1"/>
    </source>
</evidence>
<proteinExistence type="predicted"/>
<keyword evidence="1" id="KW-0812">Transmembrane</keyword>
<accession>A0A1F5T806</accession>
<keyword evidence="1" id="KW-0472">Membrane</keyword>
<name>A0A1F5T806_9BACT</name>
<dbReference type="Proteomes" id="UP000178656">
    <property type="component" value="Unassembled WGS sequence"/>
</dbReference>
<gene>
    <name evidence="2" type="ORF">A2482_03110</name>
</gene>